<comment type="caution">
    <text evidence="1">The sequence shown here is derived from an EMBL/GenBank/DDBJ whole genome shotgun (WGS) entry which is preliminary data.</text>
</comment>
<organism evidence="1 2">
    <name type="scientific">Chiloscyllium punctatum</name>
    <name type="common">Brownbanded bambooshark</name>
    <name type="synonym">Hemiscyllium punctatum</name>
    <dbReference type="NCBI Taxonomy" id="137246"/>
    <lineage>
        <taxon>Eukaryota</taxon>
        <taxon>Metazoa</taxon>
        <taxon>Chordata</taxon>
        <taxon>Craniata</taxon>
        <taxon>Vertebrata</taxon>
        <taxon>Chondrichthyes</taxon>
        <taxon>Elasmobranchii</taxon>
        <taxon>Galeomorphii</taxon>
        <taxon>Galeoidea</taxon>
        <taxon>Orectolobiformes</taxon>
        <taxon>Hemiscylliidae</taxon>
        <taxon>Chiloscyllium</taxon>
    </lineage>
</organism>
<feature type="non-terminal residue" evidence="1">
    <location>
        <position position="59"/>
    </location>
</feature>
<evidence type="ECO:0000313" key="1">
    <source>
        <dbReference type="EMBL" id="GCC46786.1"/>
    </source>
</evidence>
<accession>A0A401TVZ7</accession>
<keyword evidence="2" id="KW-1185">Reference proteome</keyword>
<reference evidence="1 2" key="1">
    <citation type="journal article" date="2018" name="Nat. Ecol. Evol.">
        <title>Shark genomes provide insights into elasmobranch evolution and the origin of vertebrates.</title>
        <authorList>
            <person name="Hara Y"/>
            <person name="Yamaguchi K"/>
            <person name="Onimaru K"/>
            <person name="Kadota M"/>
            <person name="Koyanagi M"/>
            <person name="Keeley SD"/>
            <person name="Tatsumi K"/>
            <person name="Tanaka K"/>
            <person name="Motone F"/>
            <person name="Kageyama Y"/>
            <person name="Nozu R"/>
            <person name="Adachi N"/>
            <person name="Nishimura O"/>
            <person name="Nakagawa R"/>
            <person name="Tanegashima C"/>
            <person name="Kiyatake I"/>
            <person name="Matsumoto R"/>
            <person name="Murakumo K"/>
            <person name="Nishida K"/>
            <person name="Terakita A"/>
            <person name="Kuratani S"/>
            <person name="Sato K"/>
            <person name="Hyodo S Kuraku.S."/>
        </authorList>
    </citation>
    <scope>NUCLEOTIDE SEQUENCE [LARGE SCALE GENOMIC DNA]</scope>
</reference>
<gene>
    <name evidence="1" type="ORF">chiPu_0030694</name>
</gene>
<dbReference type="Proteomes" id="UP000287033">
    <property type="component" value="Unassembled WGS sequence"/>
</dbReference>
<dbReference type="EMBL" id="BEZZ01190529">
    <property type="protein sequence ID" value="GCC46786.1"/>
    <property type="molecule type" value="Genomic_DNA"/>
</dbReference>
<evidence type="ECO:0000313" key="2">
    <source>
        <dbReference type="Proteomes" id="UP000287033"/>
    </source>
</evidence>
<protein>
    <submittedName>
        <fullName evidence="1">Uncharacterized protein</fullName>
    </submittedName>
</protein>
<sequence length="59" mass="6578">MNAALSFRVSVCRLLSASRLRECGGTGRLLPIYRHRRGFRSGGRSLAYAKELLLGKINQ</sequence>
<dbReference type="AlphaFoldDB" id="A0A401TVZ7"/>
<name>A0A401TVZ7_CHIPU</name>
<proteinExistence type="predicted"/>